<comment type="caution">
    <text evidence="1">The sequence shown here is derived from an EMBL/GenBank/DDBJ whole genome shotgun (WGS) entry which is preliminary data.</text>
</comment>
<sequence length="292" mass="34863">MLEIKERDPLSNLLLEVLEDPSKKEMVYYLMCYLQLVRREDSFHVELNRFLSCAYRNFQKARSYWKDLLVGMNIFVISDLYGNVYMGKDIYKVEEGGIYLISLRHEYLNQIDDISHKTLKLWNILSRTMIYRRYMTAQDVVIISALMFNEGLYQEVKNYCEVCIERYASEANYFRILDRLCGLYVDRVNINAVLKELVHELESLGHVFYGINIVKLRKDVENMLRRVEKGQSIGPIKIEFVKHMDRGGSWFSRVFRRLKSLAKKIFKRRDDTFYSFEEALCSKSFRTQYINL</sequence>
<organism evidence="1">
    <name type="scientific">Hydrogenobacter sp</name>
    <dbReference type="NCBI Taxonomy" id="2152829"/>
    <lineage>
        <taxon>Bacteria</taxon>
        <taxon>Pseudomonadati</taxon>
        <taxon>Aquificota</taxon>
        <taxon>Aquificia</taxon>
        <taxon>Aquificales</taxon>
        <taxon>Aquificaceae</taxon>
        <taxon>Hydrogenobacter</taxon>
    </lineage>
</organism>
<accession>A0A7C2V3D0</accession>
<dbReference type="EMBL" id="DSFP01000033">
    <property type="protein sequence ID" value="HEW45834.1"/>
    <property type="molecule type" value="Genomic_DNA"/>
</dbReference>
<protein>
    <submittedName>
        <fullName evidence="1">Uncharacterized protein</fullName>
    </submittedName>
</protein>
<evidence type="ECO:0000313" key="1">
    <source>
        <dbReference type="EMBL" id="HEW45834.1"/>
    </source>
</evidence>
<reference evidence="1" key="1">
    <citation type="journal article" date="2020" name="mSystems">
        <title>Genome- and Community-Level Interaction Insights into Carbon Utilization and Element Cycling Functions of Hydrothermarchaeota in Hydrothermal Sediment.</title>
        <authorList>
            <person name="Zhou Z."/>
            <person name="Liu Y."/>
            <person name="Xu W."/>
            <person name="Pan J."/>
            <person name="Luo Z.H."/>
            <person name="Li M."/>
        </authorList>
    </citation>
    <scope>NUCLEOTIDE SEQUENCE [LARGE SCALE GENOMIC DNA]</scope>
    <source>
        <strain evidence="1">SpSt-132</strain>
    </source>
</reference>
<proteinExistence type="predicted"/>
<name>A0A7C2V3D0_9AQUI</name>
<dbReference type="AlphaFoldDB" id="A0A7C2V3D0"/>
<gene>
    <name evidence="1" type="ORF">ENO47_04085</name>
</gene>